<dbReference type="Proteomes" id="UP000029665">
    <property type="component" value="Unassembled WGS sequence"/>
</dbReference>
<name>A0A060SN44_PYCCI</name>
<evidence type="ECO:0000256" key="1">
    <source>
        <dbReference type="SAM" id="MobiDB-lite"/>
    </source>
</evidence>
<proteinExistence type="predicted"/>
<feature type="region of interest" description="Disordered" evidence="1">
    <location>
        <begin position="200"/>
        <end position="244"/>
    </location>
</feature>
<dbReference type="EMBL" id="CCBP010000315">
    <property type="protein sequence ID" value="CDO75952.1"/>
    <property type="molecule type" value="Genomic_DNA"/>
</dbReference>
<evidence type="ECO:0000313" key="3">
    <source>
        <dbReference type="Proteomes" id="UP000029665"/>
    </source>
</evidence>
<reference evidence="2" key="1">
    <citation type="submission" date="2014-01" db="EMBL/GenBank/DDBJ databases">
        <title>The genome of the white-rot fungus Pycnoporus cinnabarinus: a basidiomycete model with a versatile arsenal for lignocellulosic biomass breakdown.</title>
        <authorList>
            <person name="Levasseur A."/>
            <person name="Lomascolo A."/>
            <person name="Ruiz-Duenas F.J."/>
            <person name="Uzan E."/>
            <person name="Piumi F."/>
            <person name="Kues U."/>
            <person name="Ram A.F.J."/>
            <person name="Murat C."/>
            <person name="Haon M."/>
            <person name="Benoit I."/>
            <person name="Arfi Y."/>
            <person name="Chevret D."/>
            <person name="Drula E."/>
            <person name="Kwon M.J."/>
            <person name="Gouret P."/>
            <person name="Lesage-Meessen L."/>
            <person name="Lombard V."/>
            <person name="Mariette J."/>
            <person name="Noirot C."/>
            <person name="Park J."/>
            <person name="Patyshakuliyeva A."/>
            <person name="Wieneger R.A.B."/>
            <person name="Wosten H.A.B."/>
            <person name="Martin F."/>
            <person name="Coutinho P.M."/>
            <person name="de Vries R."/>
            <person name="Martinez A.T."/>
            <person name="Klopp C."/>
            <person name="Pontarotti P."/>
            <person name="Henrissat B."/>
            <person name="Record E."/>
        </authorList>
    </citation>
    <scope>NUCLEOTIDE SEQUENCE [LARGE SCALE GENOMIC DNA]</scope>
    <source>
        <strain evidence="2">BRFM137</strain>
    </source>
</reference>
<feature type="region of interest" description="Disordered" evidence="1">
    <location>
        <begin position="18"/>
        <end position="70"/>
    </location>
</feature>
<sequence length="244" mass="27985">MAQKDSAKMLKLKMTRAAIAKGKNKRRTGWKQDGSPHKDVRTFKPKGIRRTTGQQGRHGSTDFREDDLSKEELEAEVRRLQAAKLSDRAKEDEGRIPKPKGTAGNSYNLCTAMGLDGDPELYETIRTDVREIVHRAGLDYSLVWNKQPLGVITRIFDLAREHHPILRRYAHDWATADLVKGNLRRTRYYRKSGRDKLKNKRLRAKGIDRDEAPDVCDSREEEYEPDMGDRSQAADAEQSEQELP</sequence>
<dbReference type="AlphaFoldDB" id="A0A060SN44"/>
<feature type="compositionally biased region" description="Basic and acidic residues" evidence="1">
    <location>
        <begin position="59"/>
        <end position="70"/>
    </location>
</feature>
<keyword evidence="3" id="KW-1185">Reference proteome</keyword>
<comment type="caution">
    <text evidence="2">The sequence shown here is derived from an EMBL/GenBank/DDBJ whole genome shotgun (WGS) entry which is preliminary data.</text>
</comment>
<dbReference type="HOGENOM" id="CLU_1138496_0_0_1"/>
<feature type="compositionally biased region" description="Basic and acidic residues" evidence="1">
    <location>
        <begin position="205"/>
        <end position="218"/>
    </location>
</feature>
<accession>A0A060SN44</accession>
<organism evidence="2 3">
    <name type="scientific">Pycnoporus cinnabarinus</name>
    <name type="common">Cinnabar-red polypore</name>
    <name type="synonym">Trametes cinnabarina</name>
    <dbReference type="NCBI Taxonomy" id="5643"/>
    <lineage>
        <taxon>Eukaryota</taxon>
        <taxon>Fungi</taxon>
        <taxon>Dikarya</taxon>
        <taxon>Basidiomycota</taxon>
        <taxon>Agaricomycotina</taxon>
        <taxon>Agaricomycetes</taxon>
        <taxon>Polyporales</taxon>
        <taxon>Polyporaceae</taxon>
        <taxon>Trametes</taxon>
    </lineage>
</organism>
<protein>
    <submittedName>
        <fullName evidence="2">Uncharacterized protein</fullName>
    </submittedName>
</protein>
<dbReference type="OrthoDB" id="2755069at2759"/>
<dbReference type="OMA" id="RTRYYRK"/>
<evidence type="ECO:0000313" key="2">
    <source>
        <dbReference type="EMBL" id="CDO75952.1"/>
    </source>
</evidence>
<gene>
    <name evidence="2" type="ORF">BN946_scf184888.g2</name>
</gene>
<dbReference type="STRING" id="5643.A0A060SN44"/>